<accession>A0A251V2V7</accession>
<organism evidence="2 3">
    <name type="scientific">Helianthus annuus</name>
    <name type="common">Common sunflower</name>
    <dbReference type="NCBI Taxonomy" id="4232"/>
    <lineage>
        <taxon>Eukaryota</taxon>
        <taxon>Viridiplantae</taxon>
        <taxon>Streptophyta</taxon>
        <taxon>Embryophyta</taxon>
        <taxon>Tracheophyta</taxon>
        <taxon>Spermatophyta</taxon>
        <taxon>Magnoliopsida</taxon>
        <taxon>eudicotyledons</taxon>
        <taxon>Gunneridae</taxon>
        <taxon>Pentapetalae</taxon>
        <taxon>asterids</taxon>
        <taxon>campanulids</taxon>
        <taxon>Asterales</taxon>
        <taxon>Asteraceae</taxon>
        <taxon>Asteroideae</taxon>
        <taxon>Heliantheae alliance</taxon>
        <taxon>Heliantheae</taxon>
        <taxon>Helianthus</taxon>
    </lineage>
</organism>
<evidence type="ECO:0000313" key="2">
    <source>
        <dbReference type="EMBL" id="OTG29446.1"/>
    </source>
</evidence>
<reference evidence="1 3" key="1">
    <citation type="journal article" date="2017" name="Nature">
        <title>The sunflower genome provides insights into oil metabolism, flowering and Asterid evolution.</title>
        <authorList>
            <person name="Badouin H."/>
            <person name="Gouzy J."/>
            <person name="Grassa C.J."/>
            <person name="Murat F."/>
            <person name="Staton S.E."/>
            <person name="Cottret L."/>
            <person name="Lelandais-Briere C."/>
            <person name="Owens G.L."/>
            <person name="Carrere S."/>
            <person name="Mayjonade B."/>
            <person name="Legrand L."/>
            <person name="Gill N."/>
            <person name="Kane N.C."/>
            <person name="Bowers J.E."/>
            <person name="Hubner S."/>
            <person name="Bellec A."/>
            <person name="Berard A."/>
            <person name="Berges H."/>
            <person name="Blanchet N."/>
            <person name="Boniface M.C."/>
            <person name="Brunel D."/>
            <person name="Catrice O."/>
            <person name="Chaidir N."/>
            <person name="Claudel C."/>
            <person name="Donnadieu C."/>
            <person name="Faraut T."/>
            <person name="Fievet G."/>
            <person name="Helmstetter N."/>
            <person name="King M."/>
            <person name="Knapp S.J."/>
            <person name="Lai Z."/>
            <person name="Le Paslier M.C."/>
            <person name="Lippi Y."/>
            <person name="Lorenzon L."/>
            <person name="Mandel J.R."/>
            <person name="Marage G."/>
            <person name="Marchand G."/>
            <person name="Marquand E."/>
            <person name="Bret-Mestries E."/>
            <person name="Morien E."/>
            <person name="Nambeesan S."/>
            <person name="Nguyen T."/>
            <person name="Pegot-Espagnet P."/>
            <person name="Pouilly N."/>
            <person name="Raftis F."/>
            <person name="Sallet E."/>
            <person name="Schiex T."/>
            <person name="Thomas J."/>
            <person name="Vandecasteele C."/>
            <person name="Vares D."/>
            <person name="Vear F."/>
            <person name="Vautrin S."/>
            <person name="Crespi M."/>
            <person name="Mangin B."/>
            <person name="Burke J.M."/>
            <person name="Salse J."/>
            <person name="Munos S."/>
            <person name="Vincourt P."/>
            <person name="Rieseberg L.H."/>
            <person name="Langlade N.B."/>
        </authorList>
    </citation>
    <scope>NUCLEOTIDE SEQUENCE [LARGE SCALE GENOMIC DNA]</scope>
    <source>
        <strain evidence="3">cv. SF193</strain>
        <tissue evidence="1">Leaves</tissue>
    </source>
</reference>
<dbReference type="EMBL" id="MNCJ02000319">
    <property type="protein sequence ID" value="KAF5811740.1"/>
    <property type="molecule type" value="Genomic_DNA"/>
</dbReference>
<keyword evidence="3" id="KW-1185">Reference proteome</keyword>
<evidence type="ECO:0000313" key="1">
    <source>
        <dbReference type="EMBL" id="KAF5811740.1"/>
    </source>
</evidence>
<reference evidence="2" key="2">
    <citation type="submission" date="2017-02" db="EMBL/GenBank/DDBJ databases">
        <title>Sunflower complete genome.</title>
        <authorList>
            <person name="Langlade N."/>
            <person name="Munos S."/>
        </authorList>
    </citation>
    <scope>NUCLEOTIDE SEQUENCE [LARGE SCALE GENOMIC DNA]</scope>
    <source>
        <tissue evidence="2">Leaves</tissue>
    </source>
</reference>
<reference evidence="1" key="3">
    <citation type="submission" date="2020-06" db="EMBL/GenBank/DDBJ databases">
        <title>Helianthus annuus Genome sequencing and assembly Release 2.</title>
        <authorList>
            <person name="Gouzy J."/>
            <person name="Langlade N."/>
            <person name="Munos S."/>
        </authorList>
    </citation>
    <scope>NUCLEOTIDE SEQUENCE</scope>
    <source>
        <tissue evidence="1">Leaves</tissue>
    </source>
</reference>
<protein>
    <submittedName>
        <fullName evidence="2">Uncharacterized protein</fullName>
    </submittedName>
</protein>
<gene>
    <name evidence="2" type="ORF">HannXRQ_Chr04g0122361</name>
    <name evidence="1" type="ORF">HanXRQr2_Chr04g0184951</name>
</gene>
<dbReference type="EMBL" id="CM007893">
    <property type="protein sequence ID" value="OTG29446.1"/>
    <property type="molecule type" value="Genomic_DNA"/>
</dbReference>
<dbReference type="Proteomes" id="UP000215914">
    <property type="component" value="Chromosome 4"/>
</dbReference>
<dbReference type="AlphaFoldDB" id="A0A251V2V7"/>
<name>A0A251V2V7_HELAN</name>
<proteinExistence type="predicted"/>
<dbReference type="InParanoid" id="A0A251V2V7"/>
<dbReference type="Gramene" id="mRNA:HanXRQr2_Chr04g0184951">
    <property type="protein sequence ID" value="CDS:HanXRQr2_Chr04g0184951.1"/>
    <property type="gene ID" value="HanXRQr2_Chr04g0184951"/>
</dbReference>
<evidence type="ECO:0000313" key="3">
    <source>
        <dbReference type="Proteomes" id="UP000215914"/>
    </source>
</evidence>
<sequence length="55" mass="6109">MSYPPHLPDCIDLGPCHYSPVTVNVSLKGSKGRIVFSPFLTSSYQPKKPYLCQPN</sequence>